<dbReference type="PROSITE" id="PS50878">
    <property type="entry name" value="RT_POL"/>
    <property type="match status" value="1"/>
</dbReference>
<feature type="region of interest" description="Disordered" evidence="14">
    <location>
        <begin position="379"/>
        <end position="428"/>
    </location>
</feature>
<dbReference type="PANTHER" id="PTHR12066">
    <property type="entry name" value="TELOMERASE REVERSE TRANSCRIPTASE"/>
    <property type="match status" value="1"/>
</dbReference>
<evidence type="ECO:0000256" key="4">
    <source>
        <dbReference type="ARBA" id="ARBA00022454"/>
    </source>
</evidence>
<gene>
    <name evidence="16" type="ORF">FOZ60_003471</name>
</gene>
<evidence type="ECO:0000256" key="12">
    <source>
        <dbReference type="ARBA" id="ARBA00048173"/>
    </source>
</evidence>
<dbReference type="GO" id="GO:0000333">
    <property type="term" value="C:telomerase catalytic core complex"/>
    <property type="evidence" value="ECO:0007669"/>
    <property type="project" value="TreeGrafter"/>
</dbReference>
<keyword evidence="9 13" id="KW-0779">Telomere</keyword>
<comment type="similarity">
    <text evidence="1 13">Belongs to the reverse transcriptase family. Telomerase subfamily.</text>
</comment>
<evidence type="ECO:0000256" key="14">
    <source>
        <dbReference type="SAM" id="MobiDB-lite"/>
    </source>
</evidence>
<evidence type="ECO:0000313" key="17">
    <source>
        <dbReference type="Proteomes" id="UP000541610"/>
    </source>
</evidence>
<dbReference type="GO" id="GO:0046872">
    <property type="term" value="F:metal ion binding"/>
    <property type="evidence" value="ECO:0007669"/>
    <property type="project" value="UniProtKB-KW"/>
</dbReference>
<name>A0A7J6NV65_PEROL</name>
<dbReference type="EMBL" id="JABANP010000172">
    <property type="protein sequence ID" value="KAF4687802.1"/>
    <property type="molecule type" value="Genomic_DNA"/>
</dbReference>
<reference evidence="16 17" key="1">
    <citation type="submission" date="2020-04" db="EMBL/GenBank/DDBJ databases">
        <title>Perkinsus olseni comparative genomics.</title>
        <authorList>
            <person name="Bogema D.R."/>
        </authorList>
    </citation>
    <scope>NUCLEOTIDE SEQUENCE [LARGE SCALE GENOMIC DNA]</scope>
    <source>
        <strain evidence="16">00978-12</strain>
    </source>
</reference>
<dbReference type="GO" id="GO:0000781">
    <property type="term" value="C:chromosome, telomeric region"/>
    <property type="evidence" value="ECO:0007669"/>
    <property type="project" value="UniProtKB-SubCell"/>
</dbReference>
<dbReference type="EC" id="2.7.7.49" evidence="2 13"/>
<dbReference type="GO" id="GO:0007004">
    <property type="term" value="P:telomere maintenance via telomerase"/>
    <property type="evidence" value="ECO:0007669"/>
    <property type="project" value="TreeGrafter"/>
</dbReference>
<sequence>MSTSTTEPSMTAAALLARLCAISMRTLPDNRDLLTVLGQIILFPRRPIAIDWETLMDASGVPHDASGLYHRITQAGSNTEQRGVAGELAFDLIAGANACFVLVQPETDSSSIIALFGHLKSLPPQLKRTASPSPSTETGAKPDRNLEWSAVLYSPQVFQRGKKMPPAKRLRLNRRNSESPEAQGQASRLGERDPLKLFPEQLTRREDFADLPLGAVKQFLCTLGSGLRNRALELLGHWQSDGRFKGLRDAYVFQQIKAIEEFQVEPHEASRAVVQILAETMPQGLLGSEKNRKIVLQNTRGFTSVSQKTAQLYLAEMVWFIFDDVVLPITRMCFYVTEVQDKRVAGRLHYFYKPDWSALCARAARGYVAHVGLRRVEDEPRGSATSSGISQCSESTKIESPGSSLSAGLSSHSGSAPDSPEEIRDGSSDKLSTAFSGYGLSLMPIKSSTAAAPPIRRSIRKRRRSGSSCRVRWIPKTKGGMRPIAVPPKNYQSSGRVCHRELIRPIKFSGSLGRSVLDRDQRAGELEEFVRKFPGDSLRVGVYDLKNCYENIRHEDVLAALNRLERPIESLKVLKLYKGHAVTQEVGLPAKHPRRVLILLPNTLLKVALKSATMDRVKRILNNVELVLPHGRYTFDGKGLVQGGTLSPVLCSLALGTSDPLLDAPLFTARLVDDGLLVGMEEQVSKSLEVVKNNWPSAHKTATADSGGSIAWAGFIVSPNGRWMNFSCRPESSGASCRAGDATRSVTSWIERSLKRSLGHRMTTTLVSRTLNEKSTIRGNIQAAKRMASTKLRSTVARRRKIHKIRTPLKRVLEAEAQLSLYIEQRMRSCQRLS</sequence>
<dbReference type="InterPro" id="IPR003545">
    <property type="entry name" value="Telomerase_RT"/>
</dbReference>
<evidence type="ECO:0000256" key="9">
    <source>
        <dbReference type="ARBA" id="ARBA00022895"/>
    </source>
</evidence>
<protein>
    <recommendedName>
        <fullName evidence="3 13">Telomerase reverse transcriptase</fullName>
        <ecNumber evidence="2 13">2.7.7.49</ecNumber>
    </recommendedName>
    <alternativeName>
        <fullName evidence="13">Telomerase catalytic subunit</fullName>
    </alternativeName>
</protein>
<feature type="region of interest" description="Disordered" evidence="14">
    <location>
        <begin position="124"/>
        <end position="144"/>
    </location>
</feature>
<keyword evidence="5 13" id="KW-0808">Transferase</keyword>
<organism evidence="16 17">
    <name type="scientific">Perkinsus olseni</name>
    <name type="common">Perkinsus atlanticus</name>
    <dbReference type="NCBI Taxonomy" id="32597"/>
    <lineage>
        <taxon>Eukaryota</taxon>
        <taxon>Sar</taxon>
        <taxon>Alveolata</taxon>
        <taxon>Perkinsozoa</taxon>
        <taxon>Perkinsea</taxon>
        <taxon>Perkinsida</taxon>
        <taxon>Perkinsidae</taxon>
        <taxon>Perkinsus</taxon>
    </lineage>
</organism>
<evidence type="ECO:0000259" key="15">
    <source>
        <dbReference type="PROSITE" id="PS50878"/>
    </source>
</evidence>
<feature type="compositionally biased region" description="Basic residues" evidence="14">
    <location>
        <begin position="161"/>
        <end position="174"/>
    </location>
</feature>
<keyword evidence="6 13" id="KW-0548">Nucleotidyltransferase</keyword>
<dbReference type="InterPro" id="IPR000477">
    <property type="entry name" value="RT_dom"/>
</dbReference>
<keyword evidence="11 13" id="KW-0539">Nucleus</keyword>
<dbReference type="GO" id="GO:0070034">
    <property type="term" value="F:telomerase RNA binding"/>
    <property type="evidence" value="ECO:0007669"/>
    <property type="project" value="TreeGrafter"/>
</dbReference>
<keyword evidence="4 13" id="KW-0158">Chromosome</keyword>
<feature type="compositionally biased region" description="Low complexity" evidence="14">
    <location>
        <begin position="400"/>
        <end position="417"/>
    </location>
</feature>
<keyword evidence="10 13" id="KW-0695">RNA-directed DNA polymerase</keyword>
<dbReference type="PANTHER" id="PTHR12066:SF0">
    <property type="entry name" value="TELOMERASE REVERSE TRANSCRIPTASE"/>
    <property type="match status" value="1"/>
</dbReference>
<evidence type="ECO:0000256" key="3">
    <source>
        <dbReference type="ARBA" id="ARBA00016182"/>
    </source>
</evidence>
<comment type="subcellular location">
    <subcellularLocation>
        <location evidence="13">Nucleus</location>
    </subcellularLocation>
    <subcellularLocation>
        <location evidence="13">Chromosome</location>
        <location evidence="13">Telomere</location>
    </subcellularLocation>
</comment>
<dbReference type="SMART" id="SM00975">
    <property type="entry name" value="Telomerase_RBD"/>
    <property type="match status" value="1"/>
</dbReference>
<evidence type="ECO:0000256" key="5">
    <source>
        <dbReference type="ARBA" id="ARBA00022679"/>
    </source>
</evidence>
<evidence type="ECO:0000256" key="2">
    <source>
        <dbReference type="ARBA" id="ARBA00012493"/>
    </source>
</evidence>
<evidence type="ECO:0000256" key="10">
    <source>
        <dbReference type="ARBA" id="ARBA00022918"/>
    </source>
</evidence>
<comment type="caution">
    <text evidence="16">The sequence shown here is derived from an EMBL/GenBank/DDBJ whole genome shotgun (WGS) entry which is preliminary data.</text>
</comment>
<comment type="catalytic activity">
    <reaction evidence="12 13">
        <text>DNA(n) + a 2'-deoxyribonucleoside 5'-triphosphate = DNA(n+1) + diphosphate</text>
        <dbReference type="Rhea" id="RHEA:22508"/>
        <dbReference type="Rhea" id="RHEA-COMP:17339"/>
        <dbReference type="Rhea" id="RHEA-COMP:17340"/>
        <dbReference type="ChEBI" id="CHEBI:33019"/>
        <dbReference type="ChEBI" id="CHEBI:61560"/>
        <dbReference type="ChEBI" id="CHEBI:173112"/>
        <dbReference type="EC" id="2.7.7.49"/>
    </reaction>
</comment>
<accession>A0A7J6NV65</accession>
<evidence type="ECO:0000256" key="13">
    <source>
        <dbReference type="RuleBase" id="RU365061"/>
    </source>
</evidence>
<evidence type="ECO:0000256" key="11">
    <source>
        <dbReference type="ARBA" id="ARBA00023242"/>
    </source>
</evidence>
<dbReference type="AlphaFoldDB" id="A0A7J6NV65"/>
<proteinExistence type="inferred from homology"/>
<feature type="compositionally biased region" description="Polar residues" evidence="14">
    <location>
        <begin position="383"/>
        <end position="395"/>
    </location>
</feature>
<keyword evidence="7 13" id="KW-0479">Metal-binding</keyword>
<keyword evidence="8 13" id="KW-0460">Magnesium</keyword>
<dbReference type="GO" id="GO:0042162">
    <property type="term" value="F:telomeric DNA binding"/>
    <property type="evidence" value="ECO:0007669"/>
    <property type="project" value="TreeGrafter"/>
</dbReference>
<dbReference type="Gene3D" id="1.10.132.70">
    <property type="match status" value="1"/>
</dbReference>
<evidence type="ECO:0000256" key="8">
    <source>
        <dbReference type="ARBA" id="ARBA00022842"/>
    </source>
</evidence>
<evidence type="ECO:0000256" key="7">
    <source>
        <dbReference type="ARBA" id="ARBA00022723"/>
    </source>
</evidence>
<feature type="domain" description="Reverse transcriptase" evidence="15">
    <location>
        <begin position="455"/>
        <end position="728"/>
    </location>
</feature>
<dbReference type="Proteomes" id="UP000541610">
    <property type="component" value="Unassembled WGS sequence"/>
</dbReference>
<evidence type="ECO:0000256" key="1">
    <source>
        <dbReference type="ARBA" id="ARBA00008001"/>
    </source>
</evidence>
<comment type="function">
    <text evidence="13">Telomerase is a ribonucleoprotein enzyme essential for the replication of chromosome termini in most eukaryotes. It elongates telomeres. It is a reverse transcriptase that adds simple sequence repeats to chromosome ends by copying a template sequence within the RNA component of the enzyme.</text>
</comment>
<evidence type="ECO:0000313" key="16">
    <source>
        <dbReference type="EMBL" id="KAF4687802.1"/>
    </source>
</evidence>
<evidence type="ECO:0000256" key="6">
    <source>
        <dbReference type="ARBA" id="ARBA00022695"/>
    </source>
</evidence>
<dbReference type="Pfam" id="PF12009">
    <property type="entry name" value="Telomerase_RBD"/>
    <property type="match status" value="1"/>
</dbReference>
<dbReference type="GO" id="GO:0003720">
    <property type="term" value="F:telomerase activity"/>
    <property type="evidence" value="ECO:0007669"/>
    <property type="project" value="InterPro"/>
</dbReference>
<dbReference type="OrthoDB" id="289721at2759"/>
<feature type="compositionally biased region" description="Polar residues" evidence="14">
    <location>
        <begin position="128"/>
        <end position="138"/>
    </location>
</feature>
<dbReference type="InterPro" id="IPR021891">
    <property type="entry name" value="Telomerase_RBD"/>
</dbReference>
<feature type="region of interest" description="Disordered" evidence="14">
    <location>
        <begin position="161"/>
        <end position="193"/>
    </location>
</feature>